<evidence type="ECO:0000256" key="4">
    <source>
        <dbReference type="ARBA" id="ARBA00022795"/>
    </source>
</evidence>
<dbReference type="PANTHER" id="PTHR34773:SF1">
    <property type="entry name" value="FLAGELLAR SECRETION CHAPERONE FLIS"/>
    <property type="match status" value="1"/>
</dbReference>
<accession>A0ABZ2CBR6</accession>
<evidence type="ECO:0000256" key="5">
    <source>
        <dbReference type="ARBA" id="ARBA00023186"/>
    </source>
</evidence>
<proteinExistence type="inferred from homology"/>
<evidence type="ECO:0000256" key="3">
    <source>
        <dbReference type="ARBA" id="ARBA00022490"/>
    </source>
</evidence>
<dbReference type="CDD" id="cd16098">
    <property type="entry name" value="FliS"/>
    <property type="match status" value="1"/>
</dbReference>
<keyword evidence="6" id="KW-0282">Flagellum</keyword>
<organism evidence="6 7">
    <name type="scientific">Niallia oryzisoli</name>
    <dbReference type="NCBI Taxonomy" id="1737571"/>
    <lineage>
        <taxon>Bacteria</taxon>
        <taxon>Bacillati</taxon>
        <taxon>Bacillota</taxon>
        <taxon>Bacilli</taxon>
        <taxon>Bacillales</taxon>
        <taxon>Bacillaceae</taxon>
        <taxon>Niallia</taxon>
    </lineage>
</organism>
<keyword evidence="6" id="KW-0966">Cell projection</keyword>
<evidence type="ECO:0000256" key="1">
    <source>
        <dbReference type="ARBA" id="ARBA00004514"/>
    </source>
</evidence>
<dbReference type="EMBL" id="CP137640">
    <property type="protein sequence ID" value="WVX80596.1"/>
    <property type="molecule type" value="Genomic_DNA"/>
</dbReference>
<evidence type="ECO:0000313" key="7">
    <source>
        <dbReference type="Proteomes" id="UP001357223"/>
    </source>
</evidence>
<reference evidence="6 7" key="1">
    <citation type="submission" date="2023-10" db="EMBL/GenBank/DDBJ databases">
        <title>Niallia locisalis sp.nov. isolated from a salt pond sample.</title>
        <authorList>
            <person name="Li X.-J."/>
            <person name="Dong L."/>
        </authorList>
    </citation>
    <scope>NUCLEOTIDE SEQUENCE [LARGE SCALE GENOMIC DNA]</scope>
    <source>
        <strain evidence="6 7">DSM 29761</strain>
    </source>
</reference>
<dbReference type="PANTHER" id="PTHR34773">
    <property type="entry name" value="FLAGELLAR SECRETION CHAPERONE FLIS"/>
    <property type="match status" value="1"/>
</dbReference>
<keyword evidence="7" id="KW-1185">Reference proteome</keyword>
<evidence type="ECO:0000313" key="6">
    <source>
        <dbReference type="EMBL" id="WVX80596.1"/>
    </source>
</evidence>
<dbReference type="Gene3D" id="1.20.120.340">
    <property type="entry name" value="Flagellar protein FliS"/>
    <property type="match status" value="1"/>
</dbReference>
<dbReference type="InterPro" id="IPR003713">
    <property type="entry name" value="FliS"/>
</dbReference>
<keyword evidence="3" id="KW-0963">Cytoplasm</keyword>
<sequence>MDFLTEELIYKKSSQEITSLLYEALLDHLSNSIDDIHTKQYFDANKKLQKVNDILYRLGAGLNYEAGIIADQLDHLYNFMADRVIEANKKKDTAIIQEVISIAERIVGAWNEALKNKPAQKPSPFRQKANAYEKNVMIVERQMNQVEEGK</sequence>
<comment type="similarity">
    <text evidence="2">Belongs to the FliS family.</text>
</comment>
<comment type="subcellular location">
    <subcellularLocation>
        <location evidence="1">Cytoplasm</location>
        <location evidence="1">Cytosol</location>
    </subcellularLocation>
</comment>
<protein>
    <submittedName>
        <fullName evidence="6">Flagellar protein FliS</fullName>
    </submittedName>
</protein>
<dbReference type="Pfam" id="PF02561">
    <property type="entry name" value="FliS"/>
    <property type="match status" value="1"/>
</dbReference>
<dbReference type="Proteomes" id="UP001357223">
    <property type="component" value="Chromosome"/>
</dbReference>
<name>A0ABZ2CBR6_9BACI</name>
<dbReference type="InterPro" id="IPR036584">
    <property type="entry name" value="FliS_sf"/>
</dbReference>
<dbReference type="SUPFAM" id="SSF101116">
    <property type="entry name" value="Flagellar export chaperone FliS"/>
    <property type="match status" value="1"/>
</dbReference>
<evidence type="ECO:0000256" key="2">
    <source>
        <dbReference type="ARBA" id="ARBA00008787"/>
    </source>
</evidence>
<gene>
    <name evidence="6" type="ORF">R4Z09_25695</name>
</gene>
<dbReference type="RefSeq" id="WP_338449527.1">
    <property type="nucleotide sequence ID" value="NZ_CP137640.1"/>
</dbReference>
<keyword evidence="4" id="KW-1005">Bacterial flagellum biogenesis</keyword>
<keyword evidence="6" id="KW-0969">Cilium</keyword>
<keyword evidence="5" id="KW-0143">Chaperone</keyword>